<gene>
    <name evidence="1" type="ORF">RHMOL_Rhmol07G0245500</name>
</gene>
<name>A0ACC0N6D7_RHOML</name>
<dbReference type="Proteomes" id="UP001062846">
    <property type="component" value="Chromosome 7"/>
</dbReference>
<accession>A0ACC0N6D7</accession>
<organism evidence="1 2">
    <name type="scientific">Rhododendron molle</name>
    <name type="common">Chinese azalea</name>
    <name type="synonym">Azalea mollis</name>
    <dbReference type="NCBI Taxonomy" id="49168"/>
    <lineage>
        <taxon>Eukaryota</taxon>
        <taxon>Viridiplantae</taxon>
        <taxon>Streptophyta</taxon>
        <taxon>Embryophyta</taxon>
        <taxon>Tracheophyta</taxon>
        <taxon>Spermatophyta</taxon>
        <taxon>Magnoliopsida</taxon>
        <taxon>eudicotyledons</taxon>
        <taxon>Gunneridae</taxon>
        <taxon>Pentapetalae</taxon>
        <taxon>asterids</taxon>
        <taxon>Ericales</taxon>
        <taxon>Ericaceae</taxon>
        <taxon>Ericoideae</taxon>
        <taxon>Rhodoreae</taxon>
        <taxon>Rhododendron</taxon>
    </lineage>
</organism>
<keyword evidence="2" id="KW-1185">Reference proteome</keyword>
<comment type="caution">
    <text evidence="1">The sequence shown here is derived from an EMBL/GenBank/DDBJ whole genome shotgun (WGS) entry which is preliminary data.</text>
</comment>
<sequence length="315" mass="36842">MNEALLARQGWRLIQNPQSYWARIIKGLYFPNCSFLEAKRGSRVSWAWLSLLQGREILYKGLRWQVQNGESIRFWEDRWVPSSPNFRISSPKPVECDIEEVKDVIDQVKGSWKKELLTKVVTQEEMQELLSIPISQVNRKDHLVWHYTKNGSYSVKSGYHQAVLASTTQGNGPSSSFTPNKKLWEVVWKLNIPHKVRHFWWRACSNSLATKENLMRRRCGSSKVCPICESFEESIEHTLFDCQWVRAVWFGCNLNLNVGHGHPSSVQKWTSQIVDDLKGEQLMGYLEKIVMIAWHIWKSRNDFVFNYNPVDPERT</sequence>
<evidence type="ECO:0000313" key="1">
    <source>
        <dbReference type="EMBL" id="KAI8548093.1"/>
    </source>
</evidence>
<reference evidence="1" key="1">
    <citation type="submission" date="2022-02" db="EMBL/GenBank/DDBJ databases">
        <title>Plant Genome Project.</title>
        <authorList>
            <person name="Zhang R.-G."/>
        </authorList>
    </citation>
    <scope>NUCLEOTIDE SEQUENCE</scope>
    <source>
        <strain evidence="1">AT1</strain>
    </source>
</reference>
<protein>
    <submittedName>
        <fullName evidence="1">Uncharacterized protein</fullName>
    </submittedName>
</protein>
<dbReference type="EMBL" id="CM046394">
    <property type="protein sequence ID" value="KAI8548093.1"/>
    <property type="molecule type" value="Genomic_DNA"/>
</dbReference>
<evidence type="ECO:0000313" key="2">
    <source>
        <dbReference type="Proteomes" id="UP001062846"/>
    </source>
</evidence>
<proteinExistence type="predicted"/>